<feature type="domain" description="C2H2-type" evidence="9">
    <location>
        <begin position="397"/>
        <end position="426"/>
    </location>
</feature>
<dbReference type="PROSITE" id="PS50157">
    <property type="entry name" value="ZINC_FINGER_C2H2_2"/>
    <property type="match status" value="4"/>
</dbReference>
<feature type="compositionally biased region" description="Basic residues" evidence="8">
    <location>
        <begin position="611"/>
        <end position="622"/>
    </location>
</feature>
<feature type="region of interest" description="Disordered" evidence="8">
    <location>
        <begin position="132"/>
        <end position="151"/>
    </location>
</feature>
<evidence type="ECO:0000256" key="3">
    <source>
        <dbReference type="ARBA" id="ARBA00022737"/>
    </source>
</evidence>
<feature type="compositionally biased region" description="Basic and acidic residues" evidence="8">
    <location>
        <begin position="671"/>
        <end position="680"/>
    </location>
</feature>
<evidence type="ECO:0000256" key="4">
    <source>
        <dbReference type="ARBA" id="ARBA00022771"/>
    </source>
</evidence>
<dbReference type="InterPro" id="IPR050331">
    <property type="entry name" value="Zinc_finger"/>
</dbReference>
<dbReference type="FunFam" id="3.30.160.60:FF:002157">
    <property type="entry name" value="Transcription factor"/>
    <property type="match status" value="1"/>
</dbReference>
<dbReference type="GO" id="GO:0005634">
    <property type="term" value="C:nucleus"/>
    <property type="evidence" value="ECO:0007669"/>
    <property type="project" value="UniProtKB-SubCell"/>
</dbReference>
<evidence type="ECO:0000259" key="9">
    <source>
        <dbReference type="PROSITE" id="PS50157"/>
    </source>
</evidence>
<evidence type="ECO:0000256" key="5">
    <source>
        <dbReference type="ARBA" id="ARBA00022833"/>
    </source>
</evidence>
<dbReference type="GO" id="GO:0008270">
    <property type="term" value="F:zinc ion binding"/>
    <property type="evidence" value="ECO:0007669"/>
    <property type="project" value="UniProtKB-KW"/>
</dbReference>
<feature type="compositionally biased region" description="Basic residues" evidence="8">
    <location>
        <begin position="54"/>
        <end position="63"/>
    </location>
</feature>
<feature type="compositionally biased region" description="Low complexity" evidence="8">
    <location>
        <begin position="135"/>
        <end position="151"/>
    </location>
</feature>
<sequence length="680" mass="75455">MSTAPGPGSNTASSWGRWPEDQQHQHQHQHSEYMLVNGPQQSSAHHQQSEQHSHAHAIPHHQHSQPQHHTTLPHPQQQQLPPPIYHMVPNQNTPYSGVASAATPISMAPSISRLTPPAYSPTQSYAYPGSYVSEQQQQQPHHHSQQQPQQQHYIQLPHPNPQQAYVHDQPQSSVKHERSAMRMLSPKSMRSPSNARSPVSLPESPESVSMPMSMPMSMNVPMNLATAMPLSVGMQYHDRTHEMRQNHQSQQQQQQQHYTQQPSSASSSRRTSTVANPLLREVPNANSKTVLPNVCLNPDHSVEFKTVVDDLMKAIQVPEDKASAAPFAASAPHDMARSPGQLPVTASSPAAPSSMSASHAVASQGGYPIASMSMSAVSSPVSSSGRVGKRGKSRTRHYCTVEGCNRSFGQKSHLDIHHRAHTGEKPYTCSAPNCDRRFSQLGNLRTHERLHSGDRPYVCEQCNKAFSARGKLKSHQTIHNGERRFVCKLENCNKGFTQLGNLKAHQNKFHEATIKMLTFKFCKMSPAERANLADPDVKVWEYFATLYKNSNKGIKGRGKGRKVSVIRSTNTTTSGSIPASANVAPASAPMPMGMAMDIGAGATPYQQHQQQHQHHQHQHHQHMIGQPQPVLPYDTHMRMSTARPMDGYAAVGSSPYDDQEARPMADPSVYDDERLRRMHY</sequence>
<feature type="region of interest" description="Disordered" evidence="8">
    <location>
        <begin position="160"/>
        <end position="214"/>
    </location>
</feature>
<feature type="domain" description="C2H2-type" evidence="9">
    <location>
        <begin position="427"/>
        <end position="456"/>
    </location>
</feature>
<keyword evidence="4 7" id="KW-0863">Zinc-finger</keyword>
<feature type="compositionally biased region" description="Polar residues" evidence="8">
    <location>
        <begin position="1"/>
        <end position="14"/>
    </location>
</feature>
<dbReference type="GO" id="GO:0010468">
    <property type="term" value="P:regulation of gene expression"/>
    <property type="evidence" value="ECO:0007669"/>
    <property type="project" value="TreeGrafter"/>
</dbReference>
<feature type="compositionally biased region" description="Low complexity" evidence="8">
    <location>
        <begin position="197"/>
        <end position="214"/>
    </location>
</feature>
<dbReference type="EMBL" id="APWK03000037">
    <property type="protein sequence ID" value="PHH53778.1"/>
    <property type="molecule type" value="Genomic_DNA"/>
</dbReference>
<name>A0A2C5X1T6_9PEZI</name>
<keyword evidence="2" id="KW-0479">Metal-binding</keyword>
<dbReference type="AlphaFoldDB" id="A0A2C5X1T6"/>
<dbReference type="Proteomes" id="UP000222788">
    <property type="component" value="Unassembled WGS sequence"/>
</dbReference>
<organism evidence="10 11">
    <name type="scientific">Ceratocystis fimbriata CBS 114723</name>
    <dbReference type="NCBI Taxonomy" id="1035309"/>
    <lineage>
        <taxon>Eukaryota</taxon>
        <taxon>Fungi</taxon>
        <taxon>Dikarya</taxon>
        <taxon>Ascomycota</taxon>
        <taxon>Pezizomycotina</taxon>
        <taxon>Sordariomycetes</taxon>
        <taxon>Hypocreomycetidae</taxon>
        <taxon>Microascales</taxon>
        <taxon>Ceratocystidaceae</taxon>
        <taxon>Ceratocystis</taxon>
    </lineage>
</organism>
<dbReference type="PROSITE" id="PS00028">
    <property type="entry name" value="ZINC_FINGER_C2H2_1"/>
    <property type="match status" value="4"/>
</dbReference>
<dbReference type="InterPro" id="IPR013087">
    <property type="entry name" value="Znf_C2H2_type"/>
</dbReference>
<gene>
    <name evidence="10" type="primary">AZF1</name>
    <name evidence="10" type="ORF">CFIMG_003311RA</name>
</gene>
<feature type="compositionally biased region" description="Low complexity" evidence="8">
    <location>
        <begin position="64"/>
        <end position="79"/>
    </location>
</feature>
<feature type="compositionally biased region" description="Low complexity" evidence="8">
    <location>
        <begin position="246"/>
        <end position="273"/>
    </location>
</feature>
<reference evidence="10 11" key="1">
    <citation type="journal article" date="2013" name="Fungal Biol.">
        <title>Analysis of microsatellite markers in the genome of the plant pathogen Ceratocystis fimbriata.</title>
        <authorList>
            <person name="Simpson M.C."/>
            <person name="Wilken P.M."/>
            <person name="Coetzee M.P."/>
            <person name="Wingfield M.J."/>
            <person name="Wingfield B.D."/>
        </authorList>
    </citation>
    <scope>NUCLEOTIDE SEQUENCE [LARGE SCALE GENOMIC DNA]</scope>
    <source>
        <strain evidence="10 11">CBS 114723</strain>
    </source>
</reference>
<dbReference type="FunFam" id="3.30.160.60:FF:002343">
    <property type="entry name" value="Zinc finger protein 33A"/>
    <property type="match status" value="1"/>
</dbReference>
<feature type="region of interest" description="Disordered" evidence="8">
    <location>
        <begin position="646"/>
        <end position="680"/>
    </location>
</feature>
<accession>A0A2C5X1T6</accession>
<dbReference type="OrthoDB" id="427030at2759"/>
<keyword evidence="3" id="KW-0677">Repeat</keyword>
<evidence type="ECO:0000256" key="6">
    <source>
        <dbReference type="ARBA" id="ARBA00023242"/>
    </source>
</evidence>
<keyword evidence="5" id="KW-0862">Zinc</keyword>
<protein>
    <submittedName>
        <fullName evidence="10">Asparagine-rich zinc finger protein AZF1</fullName>
    </submittedName>
</protein>
<dbReference type="Pfam" id="PF00096">
    <property type="entry name" value="zf-C2H2"/>
    <property type="match status" value="3"/>
</dbReference>
<dbReference type="SUPFAM" id="SSF57667">
    <property type="entry name" value="beta-beta-alpha zinc fingers"/>
    <property type="match status" value="2"/>
</dbReference>
<evidence type="ECO:0000256" key="2">
    <source>
        <dbReference type="ARBA" id="ARBA00022723"/>
    </source>
</evidence>
<dbReference type="SMART" id="SM00355">
    <property type="entry name" value="ZnF_C2H2"/>
    <property type="match status" value="4"/>
</dbReference>
<dbReference type="Gene3D" id="3.30.160.60">
    <property type="entry name" value="Classic Zinc Finger"/>
    <property type="match status" value="4"/>
</dbReference>
<comment type="caution">
    <text evidence="10">The sequence shown here is derived from an EMBL/GenBank/DDBJ whole genome shotgun (WGS) entry which is preliminary data.</text>
</comment>
<evidence type="ECO:0000256" key="8">
    <source>
        <dbReference type="SAM" id="MobiDB-lite"/>
    </source>
</evidence>
<dbReference type="FunFam" id="3.30.160.60:FF:000358">
    <property type="entry name" value="zinc finger protein 24"/>
    <property type="match status" value="1"/>
</dbReference>
<keyword evidence="11" id="KW-1185">Reference proteome</keyword>
<dbReference type="InterPro" id="IPR036236">
    <property type="entry name" value="Znf_C2H2_sf"/>
</dbReference>
<evidence type="ECO:0000256" key="1">
    <source>
        <dbReference type="ARBA" id="ARBA00004123"/>
    </source>
</evidence>
<dbReference type="PANTHER" id="PTHR16515">
    <property type="entry name" value="PR DOMAIN ZINC FINGER PROTEIN"/>
    <property type="match status" value="1"/>
</dbReference>
<feature type="region of interest" description="Disordered" evidence="8">
    <location>
        <begin position="604"/>
        <end position="623"/>
    </location>
</feature>
<keyword evidence="6" id="KW-0539">Nucleus</keyword>
<feature type="region of interest" description="Disordered" evidence="8">
    <location>
        <begin position="241"/>
        <end position="273"/>
    </location>
</feature>
<feature type="region of interest" description="Disordered" evidence="8">
    <location>
        <begin position="325"/>
        <end position="357"/>
    </location>
</feature>
<evidence type="ECO:0000313" key="11">
    <source>
        <dbReference type="Proteomes" id="UP000222788"/>
    </source>
</evidence>
<reference evidence="10 11" key="2">
    <citation type="journal article" date="2013" name="IMA Fungus">
        <title>IMA Genome-F 1: Ceratocystis fimbriata: Draft nuclear genome sequence for the plant pathogen, Ceratocystis fimbriata.</title>
        <authorList>
            <person name="Wilken P.M."/>
            <person name="Steenkamp E.T."/>
            <person name="Wingfield M.J."/>
            <person name="de Beer Z.W."/>
            <person name="Wingfield B.D."/>
        </authorList>
    </citation>
    <scope>NUCLEOTIDE SEQUENCE [LARGE SCALE GENOMIC DNA]</scope>
    <source>
        <strain evidence="10 11">CBS 114723</strain>
    </source>
</reference>
<feature type="compositionally biased region" description="Low complexity" evidence="8">
    <location>
        <begin position="346"/>
        <end position="357"/>
    </location>
</feature>
<dbReference type="PANTHER" id="PTHR16515:SF49">
    <property type="entry name" value="GASTRULA ZINC FINGER PROTEIN XLCGF49.1-LIKE-RELATED"/>
    <property type="match status" value="1"/>
</dbReference>
<feature type="domain" description="C2H2-type" evidence="9">
    <location>
        <begin position="485"/>
        <end position="510"/>
    </location>
</feature>
<proteinExistence type="predicted"/>
<comment type="subcellular location">
    <subcellularLocation>
        <location evidence="1">Nucleus</location>
    </subcellularLocation>
</comment>
<feature type="region of interest" description="Disordered" evidence="8">
    <location>
        <begin position="1"/>
        <end position="92"/>
    </location>
</feature>
<feature type="domain" description="C2H2-type" evidence="9">
    <location>
        <begin position="457"/>
        <end position="484"/>
    </location>
</feature>
<evidence type="ECO:0000256" key="7">
    <source>
        <dbReference type="PROSITE-ProRule" id="PRU00042"/>
    </source>
</evidence>
<dbReference type="STRING" id="1035309.A0A2C5X1T6"/>
<evidence type="ECO:0000313" key="10">
    <source>
        <dbReference type="EMBL" id="PHH53778.1"/>
    </source>
</evidence>